<evidence type="ECO:0000313" key="4">
    <source>
        <dbReference type="Proteomes" id="UP001620645"/>
    </source>
</evidence>
<dbReference type="PANTHER" id="PTHR10621:SF0">
    <property type="entry name" value="UV EXCISION REPAIR PROTEIN RAD23"/>
    <property type="match status" value="1"/>
</dbReference>
<dbReference type="InterPro" id="IPR000626">
    <property type="entry name" value="Ubiquitin-like_dom"/>
</dbReference>
<comment type="caution">
    <text evidence="3">The sequence shown here is derived from an EMBL/GenBank/DDBJ whole genome shotgun (WGS) entry which is preliminary data.</text>
</comment>
<dbReference type="AlphaFoldDB" id="A0ABD2HP86"/>
<dbReference type="PANTHER" id="PTHR10621">
    <property type="entry name" value="UV EXCISION REPAIR PROTEIN RAD23"/>
    <property type="match status" value="1"/>
</dbReference>
<evidence type="ECO:0000313" key="3">
    <source>
        <dbReference type="EMBL" id="KAL3069319.1"/>
    </source>
</evidence>
<dbReference type="SUPFAM" id="SSF54236">
    <property type="entry name" value="Ubiquitin-like"/>
    <property type="match status" value="4"/>
</dbReference>
<evidence type="ECO:0000256" key="1">
    <source>
        <dbReference type="SAM" id="MobiDB-lite"/>
    </source>
</evidence>
<feature type="region of interest" description="Disordered" evidence="1">
    <location>
        <begin position="393"/>
        <end position="419"/>
    </location>
</feature>
<feature type="domain" description="Ubiquitin-like" evidence="2">
    <location>
        <begin position="1"/>
        <end position="52"/>
    </location>
</feature>
<name>A0ABD2HP86_HETSC</name>
<sequence>MIIVDLKNEKTVTALKEAIEKQTGIPREHQLLRHNSSSGDVLKDGKTLKNGGNEKAEVFMSFGELEILVNYGKETFTSRVDKTDTVASLKKAIKERLNNTFGLALEDDQTMDFYEIKDDQNVLLSLGEFQIKVRYGEKTASVNVKDTDTVATLKGRIENIEQFRNIPPEKQILRRLGGSVYNNDSETMEYYYVKKDETVIVTWNEFEISVKYDEIKEPFTVEVKYDDTVKSLKDKIEEKFRIPSEKQKLSHSRAENFSESKEILYDDSFPICEYYIVKGETIFVSDAFQITVEYTLNDQKAINKVEVKGKDTHSKMRRKQASNPPTCRRYRMWKTSNSESKAPTSRYDCLRASKLEDEEFRAFVNRHKLLLRDFDFKKLKEGQFKMRSIKRERIPARQKGAANRQQAKEPSIETGVSDAESGTLPSVVLMASPPAESSMRLDIWRGCDQHKAWLKRNGDRKDGKAVNTSAWRNFSIGLRKSEKTDRGTEQALITKDAHRQIGLP</sequence>
<protein>
    <recommendedName>
        <fullName evidence="2">Ubiquitin-like domain-containing protein</fullName>
    </recommendedName>
</protein>
<dbReference type="InterPro" id="IPR029071">
    <property type="entry name" value="Ubiquitin-like_domsf"/>
</dbReference>
<dbReference type="Pfam" id="PF00240">
    <property type="entry name" value="ubiquitin"/>
    <property type="match status" value="3"/>
</dbReference>
<reference evidence="3 4" key="1">
    <citation type="submission" date="2024-10" db="EMBL/GenBank/DDBJ databases">
        <authorList>
            <person name="Kim D."/>
        </authorList>
    </citation>
    <scope>NUCLEOTIDE SEQUENCE [LARGE SCALE GENOMIC DNA]</scope>
    <source>
        <strain evidence="3">Taebaek</strain>
    </source>
</reference>
<gene>
    <name evidence="3" type="ORF">niasHS_018044</name>
</gene>
<dbReference type="SMART" id="SM00213">
    <property type="entry name" value="UBQ"/>
    <property type="match status" value="4"/>
</dbReference>
<dbReference type="Gene3D" id="3.10.20.90">
    <property type="entry name" value="Phosphatidylinositol 3-kinase Catalytic Subunit, Chain A, domain 1"/>
    <property type="match status" value="3"/>
</dbReference>
<keyword evidence="4" id="KW-1185">Reference proteome</keyword>
<accession>A0ABD2HP86</accession>
<proteinExistence type="predicted"/>
<dbReference type="EMBL" id="JBICCN010000429">
    <property type="protein sequence ID" value="KAL3069319.1"/>
    <property type="molecule type" value="Genomic_DNA"/>
</dbReference>
<feature type="domain" description="Ubiquitin-like" evidence="2">
    <location>
        <begin position="129"/>
        <end position="201"/>
    </location>
</feature>
<organism evidence="3 4">
    <name type="scientific">Heterodera schachtii</name>
    <name type="common">Sugarbeet cyst nematode worm</name>
    <name type="synonym">Tylenchus schachtii</name>
    <dbReference type="NCBI Taxonomy" id="97005"/>
    <lineage>
        <taxon>Eukaryota</taxon>
        <taxon>Metazoa</taxon>
        <taxon>Ecdysozoa</taxon>
        <taxon>Nematoda</taxon>
        <taxon>Chromadorea</taxon>
        <taxon>Rhabditida</taxon>
        <taxon>Tylenchina</taxon>
        <taxon>Tylenchomorpha</taxon>
        <taxon>Tylenchoidea</taxon>
        <taxon>Heteroderidae</taxon>
        <taxon>Heteroderinae</taxon>
        <taxon>Heterodera</taxon>
    </lineage>
</organism>
<dbReference type="Proteomes" id="UP001620645">
    <property type="component" value="Unassembled WGS sequence"/>
</dbReference>
<dbReference type="PROSITE" id="PS50053">
    <property type="entry name" value="UBIQUITIN_2"/>
    <property type="match status" value="3"/>
</dbReference>
<evidence type="ECO:0000259" key="2">
    <source>
        <dbReference type="PROSITE" id="PS50053"/>
    </source>
</evidence>
<feature type="domain" description="Ubiquitin-like" evidence="2">
    <location>
        <begin position="206"/>
        <end position="284"/>
    </location>
</feature>
<dbReference type="CDD" id="cd17039">
    <property type="entry name" value="Ubl_ubiquitin_like"/>
    <property type="match status" value="4"/>
</dbReference>